<gene>
    <name evidence="3" type="primary">Lat2</name>
</gene>
<protein>
    <submittedName>
        <fullName evidence="3">Linker for activation of T-cells family member 2 isoform X1</fullName>
    </submittedName>
</protein>
<name>A0A8B7UL49_CASCN</name>
<dbReference type="GO" id="GO:0042113">
    <property type="term" value="P:B cell activation"/>
    <property type="evidence" value="ECO:0007669"/>
    <property type="project" value="InterPro"/>
</dbReference>
<sequence>MGSGCGPVRAQWGQTLSMGLGWACGLQTMVSHYRWDAKTNMSGDTELLWLGVALLLLLSGATAGLCVRCSRPGAKRTEKIYEQRNLQENQQSFSVARAYSFVRQEWPGPLLDTASDGAPERKDKLLCSSHLEDPASPRYQNFSKGSRSEPDAAYVDLIAADYYNWGRFQKPLEDDDDDDDANSYENVLICKPRTTESGIEECEDYQNSASIHQWQESMRIMGQVRRTAHLPPAGSPDDDGEPDYVNGDVVTVAEV</sequence>
<dbReference type="GO" id="GO:0019722">
    <property type="term" value="P:calcium-mediated signaling"/>
    <property type="evidence" value="ECO:0007669"/>
    <property type="project" value="TreeGrafter"/>
</dbReference>
<accession>A0A8B7UL49</accession>
<evidence type="ECO:0000313" key="3">
    <source>
        <dbReference type="RefSeq" id="XP_020020341.1"/>
    </source>
</evidence>
<evidence type="ECO:0000256" key="2">
    <source>
        <dbReference type="SAM" id="Phobius"/>
    </source>
</evidence>
<dbReference type="Pfam" id="PF15703">
    <property type="entry name" value="LAT2"/>
    <property type="match status" value="1"/>
</dbReference>
<dbReference type="AlphaFoldDB" id="A0A8B7UL49"/>
<proteinExistence type="predicted"/>
<feature type="transmembrane region" description="Helical" evidence="2">
    <location>
        <begin position="47"/>
        <end position="67"/>
    </location>
</feature>
<dbReference type="CTD" id="7462"/>
<feature type="region of interest" description="Disordered" evidence="1">
    <location>
        <begin position="227"/>
        <end position="247"/>
    </location>
</feature>
<keyword evidence="2" id="KW-0472">Membrane</keyword>
<keyword evidence="2" id="KW-1133">Transmembrane helix</keyword>
<dbReference type="OrthoDB" id="9447847at2759"/>
<dbReference type="GO" id="GO:0050853">
    <property type="term" value="P:B cell receptor signaling pathway"/>
    <property type="evidence" value="ECO:0007669"/>
    <property type="project" value="TreeGrafter"/>
</dbReference>
<dbReference type="GO" id="GO:0005886">
    <property type="term" value="C:plasma membrane"/>
    <property type="evidence" value="ECO:0007669"/>
    <property type="project" value="TreeGrafter"/>
</dbReference>
<reference evidence="3" key="1">
    <citation type="submission" date="2025-08" db="UniProtKB">
        <authorList>
            <consortium name="RefSeq"/>
        </authorList>
    </citation>
    <scope>IDENTIFICATION</scope>
    <source>
        <tissue evidence="3">Leukocyte</tissue>
    </source>
</reference>
<dbReference type="InterPro" id="IPR031428">
    <property type="entry name" value="LAT2"/>
</dbReference>
<dbReference type="PANTHER" id="PTHR15646:SF5">
    <property type="entry name" value="LINKER FOR ACTIVATION OF T-CELLS FAMILY MEMBER 2"/>
    <property type="match status" value="1"/>
</dbReference>
<evidence type="ECO:0000256" key="1">
    <source>
        <dbReference type="SAM" id="MobiDB-lite"/>
    </source>
</evidence>
<dbReference type="KEGG" id="ccan:109687080"/>
<dbReference type="PANTHER" id="PTHR15646">
    <property type="entry name" value="LINKER FOR ACTIVATION OF T-CELLS FAMILY MEMBER 2"/>
    <property type="match status" value="1"/>
</dbReference>
<organism evidence="3">
    <name type="scientific">Castor canadensis</name>
    <name type="common">American beaver</name>
    <dbReference type="NCBI Taxonomy" id="51338"/>
    <lineage>
        <taxon>Eukaryota</taxon>
        <taxon>Metazoa</taxon>
        <taxon>Chordata</taxon>
        <taxon>Craniata</taxon>
        <taxon>Vertebrata</taxon>
        <taxon>Euteleostomi</taxon>
        <taxon>Mammalia</taxon>
        <taxon>Eutheria</taxon>
        <taxon>Euarchontoglires</taxon>
        <taxon>Glires</taxon>
        <taxon>Rodentia</taxon>
        <taxon>Castorimorpha</taxon>
        <taxon>Castoridae</taxon>
        <taxon>Castor</taxon>
    </lineage>
</organism>
<dbReference type="RefSeq" id="XP_020020341.1">
    <property type="nucleotide sequence ID" value="XM_020164752.1"/>
</dbReference>
<keyword evidence="2" id="KW-0812">Transmembrane</keyword>